<evidence type="ECO:0000256" key="9">
    <source>
        <dbReference type="ARBA" id="ARBA00061030"/>
    </source>
</evidence>
<dbReference type="GO" id="GO:0000922">
    <property type="term" value="C:spindle pole"/>
    <property type="evidence" value="ECO:0007669"/>
    <property type="project" value="UniProtKB-SubCell"/>
</dbReference>
<evidence type="ECO:0000313" key="14">
    <source>
        <dbReference type="EMBL" id="KAK3933343.1"/>
    </source>
</evidence>
<feature type="compositionally biased region" description="Polar residues" evidence="11">
    <location>
        <begin position="28"/>
        <end position="43"/>
    </location>
</feature>
<feature type="region of interest" description="Disordered" evidence="11">
    <location>
        <begin position="28"/>
        <end position="70"/>
    </location>
</feature>
<keyword evidence="2" id="KW-0963">Cytoplasm</keyword>
<evidence type="ECO:0000256" key="11">
    <source>
        <dbReference type="SAM" id="MobiDB-lite"/>
    </source>
</evidence>
<evidence type="ECO:0000256" key="12">
    <source>
        <dbReference type="SAM" id="Phobius"/>
    </source>
</evidence>
<dbReference type="PANTHER" id="PTHR47971:SF8">
    <property type="entry name" value="KINESIN-LIKE PROTEIN"/>
    <property type="match status" value="1"/>
</dbReference>
<keyword evidence="3" id="KW-0493">Microtubule</keyword>
<dbReference type="GO" id="GO:0005828">
    <property type="term" value="C:kinetochore microtubule"/>
    <property type="evidence" value="ECO:0007669"/>
    <property type="project" value="UniProtKB-ARBA"/>
</dbReference>
<reference evidence="14" key="1">
    <citation type="submission" date="2021-07" db="EMBL/GenBank/DDBJ databases">
        <authorList>
            <person name="Catto M.A."/>
            <person name="Jacobson A."/>
            <person name="Kennedy G."/>
            <person name="Labadie P."/>
            <person name="Hunt B.G."/>
            <person name="Srinivasan R."/>
        </authorList>
    </citation>
    <scope>NUCLEOTIDE SEQUENCE</scope>
    <source>
        <strain evidence="14">PL_HMW_Pooled</strain>
        <tissue evidence="14">Head</tissue>
    </source>
</reference>
<feature type="compositionally biased region" description="Polar residues" evidence="11">
    <location>
        <begin position="777"/>
        <end position="815"/>
    </location>
</feature>
<feature type="compositionally biased region" description="Basic and acidic residues" evidence="11">
    <location>
        <begin position="568"/>
        <end position="577"/>
    </location>
</feature>
<feature type="compositionally biased region" description="Polar residues" evidence="11">
    <location>
        <begin position="833"/>
        <end position="866"/>
    </location>
</feature>
<dbReference type="PANTHER" id="PTHR47971">
    <property type="entry name" value="KINESIN-RELATED PROTEIN 6"/>
    <property type="match status" value="1"/>
</dbReference>
<feature type="compositionally biased region" description="Basic and acidic residues" evidence="11">
    <location>
        <begin position="1006"/>
        <end position="1022"/>
    </location>
</feature>
<feature type="domain" description="Kinesin motor" evidence="13">
    <location>
        <begin position="226"/>
        <end position="558"/>
    </location>
</feature>
<dbReference type="EMBL" id="JAHWGI010001444">
    <property type="protein sequence ID" value="KAK3933343.1"/>
    <property type="molecule type" value="Genomic_DNA"/>
</dbReference>
<sequence>MEAILNLNTHLLGTAPQDEPVINNNKKVTRSSKANNPTMSVASSKAPYRSTRNQGRPTNIVPPVNGHGDSGIPVPNRVCETVAPTPTNPSAPRHTMQLSTAPIATPVAPAPTGTGRSVKGGALIETAVQNQNQNIGPAGGGGVGGGGAANNAANNRRSNVVKEVERLKKNREERRQRQAELKEEKEALMNLDPGNPNWEFLAMIREYRNGIDFRPLRGSESVEDHQITVCVRKRPLNKKEMTRKEVDVITIPSRDQLVVHEPKNKVDLTKYLENAFFRFDYAFDEYCGNEIVYKYTAQPLVQTIFEGGMATCFAYGQTGSGKTHTMGGDFQGKTQDCKKGIYAMAAKDVFKYLKSPKYAPLNLVISASFFEIYSGKVFDLLADKAKLRVLEDGKQQVQIVGLTEQVVGSVEDVLKLIQHGNAARTSGQTSANSNSSRSHAVFQIVARTPGTHRVHGKFSLIDLAGNERGADTSSANRQTRMEGAEINKSLLSLKECIRALGRKNAHLPFRASKLTQVLRDSFIGEKSKTCMIAMISPGLSSCEHSLNTLRYADRVKELAANGPTENKTSPEQDRESPIAEDGGLDDSDLAQLRSLNEGELSADLYNFHEAVSQLQMMEDEVLDTHKSVLEASQRWHDMDCRLLADTRDVDYDQDGRQLTPSTVAQNTSSTYLSPSSVNVQNLPERIGSSNYQSNPITRAKSQSRIPSSNVQCGKTVRSKSQSRVSNMTGAPLARSQTSTIRSPWVNTSSSLSSKPGNWPSESMFIQKSPPKPRIGENVTSSVHFRKVNPSSARGRQLTTHSQRGSNIQRSKSQAGLSSLSSERRPLSPLVTNGHVSSVVAQYNQTGRSGSRPTSFGTRSGNPSSLKGTRPSPAPLRKCWSQVGLHLIAQPPQIAISPRNSPPLKRAKSQLRIPQANESDSADDLPVSLKMLNDDSTLPSWYHKRQAKAPDRSDSNPSMSPSENSINDQFGNKSQPQPDRQERVQYPLRRSSTEQGMQLNRPLKRSFPPERLRFLQEGNPRDEDGSEDGQGMDRMHGKSLMSDAAQPQPTLQGGISRRCKDLALSILLNTTVYLILPFLYSLLVLYIT</sequence>
<dbReference type="SMART" id="SM00129">
    <property type="entry name" value="KISc"/>
    <property type="match status" value="1"/>
</dbReference>
<feature type="transmembrane region" description="Helical" evidence="12">
    <location>
        <begin position="1061"/>
        <end position="1086"/>
    </location>
</feature>
<dbReference type="GO" id="GO:0007059">
    <property type="term" value="P:chromosome segregation"/>
    <property type="evidence" value="ECO:0007669"/>
    <property type="project" value="UniProtKB-KW"/>
</dbReference>
<evidence type="ECO:0000259" key="13">
    <source>
        <dbReference type="PROSITE" id="PS50067"/>
    </source>
</evidence>
<feature type="region of interest" description="Disordered" evidence="11">
    <location>
        <begin position="943"/>
        <end position="1035"/>
    </location>
</feature>
<dbReference type="PRINTS" id="PR00380">
    <property type="entry name" value="KINESINHEAVY"/>
</dbReference>
<dbReference type="GO" id="GO:0005524">
    <property type="term" value="F:ATP binding"/>
    <property type="evidence" value="ECO:0007669"/>
    <property type="project" value="UniProtKB-UniRule"/>
</dbReference>
<dbReference type="AlphaFoldDB" id="A0AAE1I5X4"/>
<evidence type="ECO:0000256" key="7">
    <source>
        <dbReference type="ARBA" id="ARBA00023175"/>
    </source>
</evidence>
<evidence type="ECO:0000256" key="8">
    <source>
        <dbReference type="ARBA" id="ARBA00023212"/>
    </source>
</evidence>
<keyword evidence="5" id="KW-0159">Chromosome partition</keyword>
<feature type="compositionally biased region" description="Polar residues" evidence="11">
    <location>
        <begin position="656"/>
        <end position="765"/>
    </location>
</feature>
<evidence type="ECO:0000256" key="5">
    <source>
        <dbReference type="ARBA" id="ARBA00022829"/>
    </source>
</evidence>
<dbReference type="Proteomes" id="UP001219518">
    <property type="component" value="Unassembled WGS sequence"/>
</dbReference>
<evidence type="ECO:0000256" key="4">
    <source>
        <dbReference type="ARBA" id="ARBA00022741"/>
    </source>
</evidence>
<comment type="subcellular location">
    <subcellularLocation>
        <location evidence="1">Cytoplasm</location>
        <location evidence="1">Cytoskeleton</location>
        <location evidence="1">Spindle pole</location>
    </subcellularLocation>
</comment>
<organism evidence="14 15">
    <name type="scientific">Frankliniella fusca</name>
    <dbReference type="NCBI Taxonomy" id="407009"/>
    <lineage>
        <taxon>Eukaryota</taxon>
        <taxon>Metazoa</taxon>
        <taxon>Ecdysozoa</taxon>
        <taxon>Arthropoda</taxon>
        <taxon>Hexapoda</taxon>
        <taxon>Insecta</taxon>
        <taxon>Pterygota</taxon>
        <taxon>Neoptera</taxon>
        <taxon>Paraneoptera</taxon>
        <taxon>Thysanoptera</taxon>
        <taxon>Terebrantia</taxon>
        <taxon>Thripoidea</taxon>
        <taxon>Thripidae</taxon>
        <taxon>Frankliniella</taxon>
    </lineage>
</organism>
<reference evidence="14" key="2">
    <citation type="journal article" date="2023" name="BMC Genomics">
        <title>Pest status, molecular evolution, and epigenetic factors derived from the genome assembly of Frankliniella fusca, a thysanopteran phytovirus vector.</title>
        <authorList>
            <person name="Catto M.A."/>
            <person name="Labadie P.E."/>
            <person name="Jacobson A.L."/>
            <person name="Kennedy G.G."/>
            <person name="Srinivasan R."/>
            <person name="Hunt B.G."/>
        </authorList>
    </citation>
    <scope>NUCLEOTIDE SEQUENCE</scope>
    <source>
        <strain evidence="14">PL_HMW_Pooled</strain>
    </source>
</reference>
<keyword evidence="6 10" id="KW-0067">ATP-binding</keyword>
<dbReference type="PROSITE" id="PS00411">
    <property type="entry name" value="KINESIN_MOTOR_1"/>
    <property type="match status" value="1"/>
</dbReference>
<proteinExistence type="inferred from homology"/>
<dbReference type="SUPFAM" id="SSF52540">
    <property type="entry name" value="P-loop containing nucleoside triphosphate hydrolases"/>
    <property type="match status" value="1"/>
</dbReference>
<evidence type="ECO:0000313" key="15">
    <source>
        <dbReference type="Proteomes" id="UP001219518"/>
    </source>
</evidence>
<gene>
    <name evidence="14" type="ORF">KUF71_017931</name>
</gene>
<evidence type="ECO:0000256" key="1">
    <source>
        <dbReference type="ARBA" id="ARBA00004647"/>
    </source>
</evidence>
<evidence type="ECO:0000256" key="10">
    <source>
        <dbReference type="PROSITE-ProRule" id="PRU00283"/>
    </source>
</evidence>
<dbReference type="FunFam" id="3.40.850.10:FF:000012">
    <property type="entry name" value="Kinesin-like protein"/>
    <property type="match status" value="1"/>
</dbReference>
<feature type="binding site" evidence="10">
    <location>
        <begin position="316"/>
        <end position="323"/>
    </location>
    <ligand>
        <name>ATP</name>
        <dbReference type="ChEBI" id="CHEBI:30616"/>
    </ligand>
</feature>
<keyword evidence="8" id="KW-0206">Cytoskeleton</keyword>
<feature type="region of interest" description="Disordered" evidence="11">
    <location>
        <begin position="138"/>
        <end position="158"/>
    </location>
</feature>
<dbReference type="Pfam" id="PF00225">
    <property type="entry name" value="Kinesin"/>
    <property type="match status" value="1"/>
</dbReference>
<keyword evidence="12" id="KW-0472">Membrane</keyword>
<feature type="region of interest" description="Disordered" evidence="11">
    <location>
        <begin position="560"/>
        <end position="586"/>
    </location>
</feature>
<dbReference type="CDD" id="cd01367">
    <property type="entry name" value="KISc_KIF2_like"/>
    <property type="match status" value="1"/>
</dbReference>
<dbReference type="InterPro" id="IPR027417">
    <property type="entry name" value="P-loop_NTPase"/>
</dbReference>
<protein>
    <submittedName>
        <fullName evidence="14">Kinesin-like protein Klp10A</fullName>
    </submittedName>
</protein>
<dbReference type="Gene3D" id="3.40.850.10">
    <property type="entry name" value="Kinesin motor domain"/>
    <property type="match status" value="1"/>
</dbReference>
<dbReference type="InterPro" id="IPR027640">
    <property type="entry name" value="Kinesin-like_fam"/>
</dbReference>
<keyword evidence="7 10" id="KW-0505">Motor protein</keyword>
<dbReference type="InterPro" id="IPR036961">
    <property type="entry name" value="Kinesin_motor_dom_sf"/>
</dbReference>
<evidence type="ECO:0000256" key="3">
    <source>
        <dbReference type="ARBA" id="ARBA00022701"/>
    </source>
</evidence>
<comment type="similarity">
    <text evidence="9">Belongs to the TRAFAC class myosin-kinesin ATPase superfamily. Kinesin family. KIN-13 subfamily.</text>
</comment>
<dbReference type="PROSITE" id="PS50067">
    <property type="entry name" value="KINESIN_MOTOR_2"/>
    <property type="match status" value="1"/>
</dbReference>
<evidence type="ECO:0000256" key="6">
    <source>
        <dbReference type="ARBA" id="ARBA00022840"/>
    </source>
</evidence>
<dbReference type="InterPro" id="IPR019821">
    <property type="entry name" value="Kinesin_motor_CS"/>
</dbReference>
<name>A0AAE1I5X4_9NEOP</name>
<dbReference type="GO" id="GO:0008017">
    <property type="term" value="F:microtubule binding"/>
    <property type="evidence" value="ECO:0007669"/>
    <property type="project" value="InterPro"/>
</dbReference>
<dbReference type="GO" id="GO:0007018">
    <property type="term" value="P:microtubule-based movement"/>
    <property type="evidence" value="ECO:0007669"/>
    <property type="project" value="InterPro"/>
</dbReference>
<keyword evidence="12" id="KW-0812">Transmembrane</keyword>
<dbReference type="InterPro" id="IPR001752">
    <property type="entry name" value="Kinesin_motor_dom"/>
</dbReference>
<dbReference type="GO" id="GO:0007019">
    <property type="term" value="P:microtubule depolymerization"/>
    <property type="evidence" value="ECO:0007669"/>
    <property type="project" value="TreeGrafter"/>
</dbReference>
<accession>A0AAE1I5X4</accession>
<keyword evidence="12" id="KW-1133">Transmembrane helix</keyword>
<feature type="compositionally biased region" description="Polar residues" evidence="11">
    <location>
        <begin position="954"/>
        <end position="977"/>
    </location>
</feature>
<feature type="region of interest" description="Disordered" evidence="11">
    <location>
        <begin position="892"/>
        <end position="925"/>
    </location>
</feature>
<feature type="region of interest" description="Disordered" evidence="11">
    <location>
        <begin position="652"/>
        <end position="876"/>
    </location>
</feature>
<keyword evidence="15" id="KW-1185">Reference proteome</keyword>
<keyword evidence="4 10" id="KW-0547">Nucleotide-binding</keyword>
<comment type="caution">
    <text evidence="14">The sequence shown here is derived from an EMBL/GenBank/DDBJ whole genome shotgun (WGS) entry which is preliminary data.</text>
</comment>
<evidence type="ECO:0000256" key="2">
    <source>
        <dbReference type="ARBA" id="ARBA00022490"/>
    </source>
</evidence>
<feature type="compositionally biased region" description="Gly residues" evidence="11">
    <location>
        <begin position="138"/>
        <end position="148"/>
    </location>
</feature>
<dbReference type="GO" id="GO:0003777">
    <property type="term" value="F:microtubule motor activity"/>
    <property type="evidence" value="ECO:0007669"/>
    <property type="project" value="InterPro"/>
</dbReference>